<dbReference type="Proteomes" id="UP000008144">
    <property type="component" value="Chromosome 7"/>
</dbReference>
<dbReference type="AlphaFoldDB" id="H2XJX7"/>
<reference evidence="2" key="1">
    <citation type="journal article" date="2002" name="Science">
        <title>The draft genome of Ciona intestinalis: insights into chordate and vertebrate origins.</title>
        <authorList>
            <person name="Dehal P."/>
            <person name="Satou Y."/>
            <person name="Campbell R.K."/>
            <person name="Chapman J."/>
            <person name="Degnan B."/>
            <person name="De Tomaso A."/>
            <person name="Davidson B."/>
            <person name="Di Gregorio A."/>
            <person name="Gelpke M."/>
            <person name="Goodstein D.M."/>
            <person name="Harafuji N."/>
            <person name="Hastings K.E."/>
            <person name="Ho I."/>
            <person name="Hotta K."/>
            <person name="Huang W."/>
            <person name="Kawashima T."/>
            <person name="Lemaire P."/>
            <person name="Martinez D."/>
            <person name="Meinertzhagen I.A."/>
            <person name="Necula S."/>
            <person name="Nonaka M."/>
            <person name="Putnam N."/>
            <person name="Rash S."/>
            <person name="Saiga H."/>
            <person name="Satake M."/>
            <person name="Terry A."/>
            <person name="Yamada L."/>
            <person name="Wang H.G."/>
            <person name="Awazu S."/>
            <person name="Azumi K."/>
            <person name="Boore J."/>
            <person name="Branno M."/>
            <person name="Chin-Bow S."/>
            <person name="DeSantis R."/>
            <person name="Doyle S."/>
            <person name="Francino P."/>
            <person name="Keys D.N."/>
            <person name="Haga S."/>
            <person name="Hayashi H."/>
            <person name="Hino K."/>
            <person name="Imai K.S."/>
            <person name="Inaba K."/>
            <person name="Kano S."/>
            <person name="Kobayashi K."/>
            <person name="Kobayashi M."/>
            <person name="Lee B.I."/>
            <person name="Makabe K.W."/>
            <person name="Manohar C."/>
            <person name="Matassi G."/>
            <person name="Medina M."/>
            <person name="Mochizuki Y."/>
            <person name="Mount S."/>
            <person name="Morishita T."/>
            <person name="Miura S."/>
            <person name="Nakayama A."/>
            <person name="Nishizaka S."/>
            <person name="Nomoto H."/>
            <person name="Ohta F."/>
            <person name="Oishi K."/>
            <person name="Rigoutsos I."/>
            <person name="Sano M."/>
            <person name="Sasaki A."/>
            <person name="Sasakura Y."/>
            <person name="Shoguchi E."/>
            <person name="Shin-i T."/>
            <person name="Spagnuolo A."/>
            <person name="Stainier D."/>
            <person name="Suzuki M.M."/>
            <person name="Tassy O."/>
            <person name="Takatori N."/>
            <person name="Tokuoka M."/>
            <person name="Yagi K."/>
            <person name="Yoshizaki F."/>
            <person name="Wada S."/>
            <person name="Zhang C."/>
            <person name="Hyatt P.D."/>
            <person name="Larimer F."/>
            <person name="Detter C."/>
            <person name="Doggett N."/>
            <person name="Glavina T."/>
            <person name="Hawkins T."/>
            <person name="Richardson P."/>
            <person name="Lucas S."/>
            <person name="Kohara Y."/>
            <person name="Levine M."/>
            <person name="Satoh N."/>
            <person name="Rokhsar D.S."/>
        </authorList>
    </citation>
    <scope>NUCLEOTIDE SEQUENCE [LARGE SCALE GENOMIC DNA]</scope>
</reference>
<dbReference type="EMBL" id="EAAA01002518">
    <property type="status" value="NOT_ANNOTATED_CDS"/>
    <property type="molecule type" value="Genomic_DNA"/>
</dbReference>
<proteinExistence type="predicted"/>
<name>H2XJX7_CIOIN</name>
<organism evidence="1 2">
    <name type="scientific">Ciona intestinalis</name>
    <name type="common">Transparent sea squirt</name>
    <name type="synonym">Ascidia intestinalis</name>
    <dbReference type="NCBI Taxonomy" id="7719"/>
    <lineage>
        <taxon>Eukaryota</taxon>
        <taxon>Metazoa</taxon>
        <taxon>Chordata</taxon>
        <taxon>Tunicata</taxon>
        <taxon>Ascidiacea</taxon>
        <taxon>Phlebobranchia</taxon>
        <taxon>Cionidae</taxon>
        <taxon>Ciona</taxon>
    </lineage>
</organism>
<evidence type="ECO:0000313" key="1">
    <source>
        <dbReference type="Ensembl" id="ENSCINP00000029959.1"/>
    </source>
</evidence>
<dbReference type="Ensembl" id="ENSCINT00000034761.1">
    <property type="protein sequence ID" value="ENSCINP00000029959.1"/>
    <property type="gene ID" value="ENSCING00000022499.1"/>
</dbReference>
<protein>
    <submittedName>
        <fullName evidence="1">Uncharacterized protein</fullName>
    </submittedName>
</protein>
<keyword evidence="2" id="KW-1185">Reference proteome</keyword>
<sequence length="29" mass="3432">MLNEMAAILLQDFITHTLVSRHEMHITEH</sequence>
<evidence type="ECO:0000313" key="2">
    <source>
        <dbReference type="Proteomes" id="UP000008144"/>
    </source>
</evidence>
<reference evidence="1" key="3">
    <citation type="submission" date="2025-08" db="UniProtKB">
        <authorList>
            <consortium name="Ensembl"/>
        </authorList>
    </citation>
    <scope>IDENTIFICATION</scope>
</reference>
<dbReference type="InParanoid" id="H2XJX7"/>
<reference evidence="1" key="2">
    <citation type="journal article" date="2008" name="Genome Biol.">
        <title>Improved genome assembly and evidence-based global gene model set for the chordate Ciona intestinalis: new insight into intron and operon populations.</title>
        <authorList>
            <person name="Satou Y."/>
            <person name="Mineta K."/>
            <person name="Ogasawara M."/>
            <person name="Sasakura Y."/>
            <person name="Shoguchi E."/>
            <person name="Ueno K."/>
            <person name="Yamada L."/>
            <person name="Matsumoto J."/>
            <person name="Wasserscheid J."/>
            <person name="Dewar K."/>
            <person name="Wiley G.B."/>
            <person name="Macmil S.L."/>
            <person name="Roe B.A."/>
            <person name="Zeller R.W."/>
            <person name="Hastings K.E."/>
            <person name="Lemaire P."/>
            <person name="Lindquist E."/>
            <person name="Endo T."/>
            <person name="Hotta K."/>
            <person name="Inaba K."/>
        </authorList>
    </citation>
    <scope>NUCLEOTIDE SEQUENCE [LARGE SCALE GENOMIC DNA]</scope>
    <source>
        <strain evidence="1">wild type</strain>
    </source>
</reference>
<accession>H2XJX7</accession>
<reference evidence="1" key="4">
    <citation type="submission" date="2025-09" db="UniProtKB">
        <authorList>
            <consortium name="Ensembl"/>
        </authorList>
    </citation>
    <scope>IDENTIFICATION</scope>
</reference>
<dbReference type="HOGENOM" id="CLU_3410571_0_0_1"/>